<feature type="domain" description="NAD-dependent epimerase/dehydratase" evidence="1">
    <location>
        <begin position="4"/>
        <end position="228"/>
    </location>
</feature>
<dbReference type="Gene3D" id="3.40.50.720">
    <property type="entry name" value="NAD(P)-binding Rossmann-like Domain"/>
    <property type="match status" value="1"/>
</dbReference>
<dbReference type="STRING" id="1193011.LEP1GSC058_1651"/>
<comment type="caution">
    <text evidence="2">The sequence shown here is derived from an EMBL/GenBank/DDBJ whole genome shotgun (WGS) entry which is preliminary data.</text>
</comment>
<evidence type="ECO:0000313" key="2">
    <source>
        <dbReference type="EMBL" id="EPG74918.1"/>
    </source>
</evidence>
<dbReference type="NCBIfam" id="TIGR03466">
    <property type="entry name" value="HpnA"/>
    <property type="match status" value="1"/>
</dbReference>
<dbReference type="InterPro" id="IPR001509">
    <property type="entry name" value="Epimerase_deHydtase"/>
</dbReference>
<dbReference type="GO" id="GO:0004029">
    <property type="term" value="F:aldehyde dehydrogenase (NAD+) activity"/>
    <property type="evidence" value="ECO:0007669"/>
    <property type="project" value="TreeGrafter"/>
</dbReference>
<dbReference type="RefSeq" id="WP_016548991.1">
    <property type="nucleotide sequence ID" value="NZ_AKWZ02000006.1"/>
</dbReference>
<dbReference type="PANTHER" id="PTHR48079">
    <property type="entry name" value="PROTEIN YEEZ"/>
    <property type="match status" value="1"/>
</dbReference>
<sequence length="328" mass="35666">MKKLVTGAAGFIGSSIVRELLKEGHEVKVMIRKNTNAKGLAGLDIEIAYGDICDGSSMRSALKGCDTLYHTAAFFAHWTPDKKLPYEINVEGTKTSMKAALDAGIEKVIYTSTGNTIGAHGKIPVDETAQFNHWKSGDHYSISKYLGEVEALKFVPMGLPVVVVNPTLVIGVRDVKPTPSGQMIIDVAQGAMPGYIEGGTNLVDVEDVAKGHILAAKKGRVGERYLLGNENLTLSEYFGLIAEVAGVKPPRIKIPYYAALGLGYIFELGAAITRKHPMITASEVRIGKSQEFFDCSKAVRELGLPQTPVREAIRKALTWFRENGYLKR</sequence>
<dbReference type="CDD" id="cd05228">
    <property type="entry name" value="AR_FR_like_1_SDR_e"/>
    <property type="match status" value="1"/>
</dbReference>
<protein>
    <submittedName>
        <fullName evidence="2">Hopanoid-associated sugar epimerase</fullName>
    </submittedName>
</protein>
<dbReference type="SUPFAM" id="SSF51735">
    <property type="entry name" value="NAD(P)-binding Rossmann-fold domains"/>
    <property type="match status" value="1"/>
</dbReference>
<name>S3V0B9_9LEPT</name>
<dbReference type="InterPro" id="IPR017829">
    <property type="entry name" value="Hopanoid-assoc_sugar_epimerase"/>
</dbReference>
<dbReference type="Pfam" id="PF01370">
    <property type="entry name" value="Epimerase"/>
    <property type="match status" value="1"/>
</dbReference>
<evidence type="ECO:0000313" key="3">
    <source>
        <dbReference type="Proteomes" id="UP000014540"/>
    </source>
</evidence>
<dbReference type="Proteomes" id="UP000014540">
    <property type="component" value="Unassembled WGS sequence"/>
</dbReference>
<gene>
    <name evidence="2" type="primary">hpnA</name>
    <name evidence="2" type="ORF">LEP1GSC058_1651</name>
</gene>
<dbReference type="GO" id="GO:0005737">
    <property type="term" value="C:cytoplasm"/>
    <property type="evidence" value="ECO:0007669"/>
    <property type="project" value="TreeGrafter"/>
</dbReference>
<dbReference type="InterPro" id="IPR051783">
    <property type="entry name" value="NAD(P)-dependent_oxidoreduct"/>
</dbReference>
<keyword evidence="3" id="KW-1185">Reference proteome</keyword>
<dbReference type="InterPro" id="IPR036291">
    <property type="entry name" value="NAD(P)-bd_dom_sf"/>
</dbReference>
<evidence type="ECO:0000259" key="1">
    <source>
        <dbReference type="Pfam" id="PF01370"/>
    </source>
</evidence>
<dbReference type="EMBL" id="AKWZ02000006">
    <property type="protein sequence ID" value="EPG74918.1"/>
    <property type="molecule type" value="Genomic_DNA"/>
</dbReference>
<accession>S3V0B9</accession>
<reference evidence="2" key="1">
    <citation type="submission" date="2013-04" db="EMBL/GenBank/DDBJ databases">
        <authorList>
            <person name="Harkins D.M."/>
            <person name="Durkin A.S."/>
            <person name="Selengut J.D."/>
            <person name="Sanka R."/>
            <person name="DePew J."/>
            <person name="Purushe J."/>
            <person name="Ahmed A."/>
            <person name="van der Linden H."/>
            <person name="Goris M.G.A."/>
            <person name="Hartskeerl R.A."/>
            <person name="Vinetz J.M."/>
            <person name="Sutton G.G."/>
            <person name="Nelson W.C."/>
            <person name="Fouts D.E."/>
        </authorList>
    </citation>
    <scope>NUCLEOTIDE SEQUENCE [LARGE SCALE GENOMIC DNA]</scope>
    <source>
        <strain evidence="2">BUT 6</strain>
    </source>
</reference>
<organism evidence="2 3">
    <name type="scientific">Leptospira fainei serovar Hurstbridge str. BUT 6</name>
    <dbReference type="NCBI Taxonomy" id="1193011"/>
    <lineage>
        <taxon>Bacteria</taxon>
        <taxon>Pseudomonadati</taxon>
        <taxon>Spirochaetota</taxon>
        <taxon>Spirochaetia</taxon>
        <taxon>Leptospirales</taxon>
        <taxon>Leptospiraceae</taxon>
        <taxon>Leptospira</taxon>
    </lineage>
</organism>
<dbReference type="AlphaFoldDB" id="S3V0B9"/>
<proteinExistence type="predicted"/>
<dbReference type="PANTHER" id="PTHR48079:SF6">
    <property type="entry name" value="NAD(P)-BINDING DOMAIN-CONTAINING PROTEIN-RELATED"/>
    <property type="match status" value="1"/>
</dbReference>
<dbReference type="OrthoDB" id="9807212at2"/>